<accession>A0A7H0I2G9</accession>
<dbReference type="AlphaFoldDB" id="A0A7H0I2G9"/>
<feature type="domain" description="DUF6895" evidence="1">
    <location>
        <begin position="13"/>
        <end position="291"/>
    </location>
</feature>
<evidence type="ECO:0000313" key="2">
    <source>
        <dbReference type="EMBL" id="QNP66985.1"/>
    </source>
</evidence>
<proteinExistence type="predicted"/>
<protein>
    <recommendedName>
        <fullName evidence="1">DUF6895 domain-containing protein</fullName>
    </recommendedName>
</protein>
<gene>
    <name evidence="2" type="ORF">IAG43_31475</name>
</gene>
<evidence type="ECO:0000259" key="1">
    <source>
        <dbReference type="Pfam" id="PF21836"/>
    </source>
</evidence>
<dbReference type="InterPro" id="IPR054190">
    <property type="entry name" value="DUF6895"/>
</dbReference>
<dbReference type="Proteomes" id="UP000516230">
    <property type="component" value="Chromosome"/>
</dbReference>
<evidence type="ECO:0000313" key="3">
    <source>
        <dbReference type="Proteomes" id="UP000516230"/>
    </source>
</evidence>
<dbReference type="RefSeq" id="WP_187744038.1">
    <property type="nucleotide sequence ID" value="NZ_CP060825.1"/>
</dbReference>
<reference evidence="2 3" key="1">
    <citation type="submission" date="2020-08" db="EMBL/GenBank/DDBJ databases">
        <title>A novel species.</title>
        <authorList>
            <person name="Gao J."/>
        </authorList>
    </citation>
    <scope>NUCLEOTIDE SEQUENCE [LARGE SCALE GENOMIC DNA]</scope>
    <source>
        <strain evidence="2 3">CRPJ-33</strain>
    </source>
</reference>
<keyword evidence="3" id="KW-1185">Reference proteome</keyword>
<sequence length="304" mass="34290">MTTATRLFHDVGQQAVAWLHTHRDGFRLEPDADPETGFLERFKPVGELALICKVLFREGVSGSRESAMARSLIDHAWREVLDGGRMLVRAQRTEPASPIPFEVYLPFRELGYSQPELERAVRLNHRLESWAALEVTPVRRLGLSRFEQRFGLEPSLEPAEALRRTWLGRRPEPWTVEGHTAYAVTHTVFHLTDWGERPDGLPEDLAAYLADWLPVWLDDWLDLRRWDLLGELLVVDACLPRPALDARVWEGFAAAQLPDGSMPAVGEAPTGDPQDVFDMLYHPTLVAAFASVLATSRSLDRLAG</sequence>
<organism evidence="2 3">
    <name type="scientific">Streptomyces genisteinicus</name>
    <dbReference type="NCBI Taxonomy" id="2768068"/>
    <lineage>
        <taxon>Bacteria</taxon>
        <taxon>Bacillati</taxon>
        <taxon>Actinomycetota</taxon>
        <taxon>Actinomycetes</taxon>
        <taxon>Kitasatosporales</taxon>
        <taxon>Streptomycetaceae</taxon>
        <taxon>Streptomyces</taxon>
    </lineage>
</organism>
<dbReference type="EMBL" id="CP060825">
    <property type="protein sequence ID" value="QNP66985.1"/>
    <property type="molecule type" value="Genomic_DNA"/>
</dbReference>
<dbReference type="KEGG" id="sgj:IAG43_31475"/>
<dbReference type="Pfam" id="PF21836">
    <property type="entry name" value="DUF6895"/>
    <property type="match status" value="1"/>
</dbReference>
<name>A0A7H0I2G9_9ACTN</name>